<gene>
    <name evidence="3" type="ORF">C8E01_11639</name>
</gene>
<name>A0A2U1AQ25_9BACT</name>
<feature type="chain" id="PRO_5015576055" evidence="2">
    <location>
        <begin position="32"/>
        <end position="75"/>
    </location>
</feature>
<organism evidence="3 4">
    <name type="scientific">Pontibacter virosus</name>
    <dbReference type="NCBI Taxonomy" id="1765052"/>
    <lineage>
        <taxon>Bacteria</taxon>
        <taxon>Pseudomonadati</taxon>
        <taxon>Bacteroidota</taxon>
        <taxon>Cytophagia</taxon>
        <taxon>Cytophagales</taxon>
        <taxon>Hymenobacteraceae</taxon>
        <taxon>Pontibacter</taxon>
    </lineage>
</organism>
<protein>
    <submittedName>
        <fullName evidence="3">Uncharacterized protein</fullName>
    </submittedName>
</protein>
<comment type="caution">
    <text evidence="3">The sequence shown here is derived from an EMBL/GenBank/DDBJ whole genome shotgun (WGS) entry which is preliminary data.</text>
</comment>
<evidence type="ECO:0000256" key="1">
    <source>
        <dbReference type="SAM" id="MobiDB-lite"/>
    </source>
</evidence>
<evidence type="ECO:0000256" key="2">
    <source>
        <dbReference type="SAM" id="SignalP"/>
    </source>
</evidence>
<feature type="signal peptide" evidence="2">
    <location>
        <begin position="1"/>
        <end position="31"/>
    </location>
</feature>
<dbReference type="Proteomes" id="UP000245466">
    <property type="component" value="Unassembled WGS sequence"/>
</dbReference>
<accession>A0A2U1AQ25</accession>
<sequence>MTLLRFTLLIILVITLSSLSSCSSFSRSSHAIVVDDYSSMRYVKGKPDRVHKKWKSKSSYTPRNNKVAKRRTADW</sequence>
<dbReference type="EMBL" id="QEKI01000016">
    <property type="protein sequence ID" value="PVY38514.1"/>
    <property type="molecule type" value="Genomic_DNA"/>
</dbReference>
<keyword evidence="4" id="KW-1185">Reference proteome</keyword>
<dbReference type="OrthoDB" id="854124at2"/>
<proteinExistence type="predicted"/>
<feature type="region of interest" description="Disordered" evidence="1">
    <location>
        <begin position="53"/>
        <end position="75"/>
    </location>
</feature>
<dbReference type="AlphaFoldDB" id="A0A2U1AQ25"/>
<keyword evidence="2" id="KW-0732">Signal</keyword>
<evidence type="ECO:0000313" key="4">
    <source>
        <dbReference type="Proteomes" id="UP000245466"/>
    </source>
</evidence>
<feature type="compositionally biased region" description="Basic residues" evidence="1">
    <location>
        <begin position="66"/>
        <end position="75"/>
    </location>
</feature>
<dbReference type="PROSITE" id="PS51257">
    <property type="entry name" value="PROKAR_LIPOPROTEIN"/>
    <property type="match status" value="1"/>
</dbReference>
<reference evidence="3 4" key="1">
    <citation type="submission" date="2018-04" db="EMBL/GenBank/DDBJ databases">
        <title>Genomic Encyclopedia of Type Strains, Phase IV (KMG-IV): sequencing the most valuable type-strain genomes for metagenomic binning, comparative biology and taxonomic classification.</title>
        <authorList>
            <person name="Goeker M."/>
        </authorList>
    </citation>
    <scope>NUCLEOTIDE SEQUENCE [LARGE SCALE GENOMIC DNA]</scope>
    <source>
        <strain evidence="3 4">DSM 100231</strain>
    </source>
</reference>
<dbReference type="RefSeq" id="WP_116544915.1">
    <property type="nucleotide sequence ID" value="NZ_QEKI01000016.1"/>
</dbReference>
<evidence type="ECO:0000313" key="3">
    <source>
        <dbReference type="EMBL" id="PVY38514.1"/>
    </source>
</evidence>